<dbReference type="Pfam" id="PF00076">
    <property type="entry name" value="RRM_1"/>
    <property type="match status" value="1"/>
</dbReference>
<feature type="compositionally biased region" description="Polar residues" evidence="2">
    <location>
        <begin position="273"/>
        <end position="284"/>
    </location>
</feature>
<name>A0A5J4NFB5_9TREM</name>
<reference evidence="4 5" key="1">
    <citation type="journal article" date="2019" name="Gigascience">
        <title>Whole-genome sequence of the oriental lung fluke Paragonimus westermani.</title>
        <authorList>
            <person name="Oey H."/>
            <person name="Zakrzewski M."/>
            <person name="Narain K."/>
            <person name="Devi K.R."/>
            <person name="Agatsuma T."/>
            <person name="Nawaratna S."/>
            <person name="Gobert G.N."/>
            <person name="Jones M.K."/>
            <person name="Ragan M.A."/>
            <person name="McManus D.P."/>
            <person name="Krause L."/>
        </authorList>
    </citation>
    <scope>NUCLEOTIDE SEQUENCE [LARGE SCALE GENOMIC DNA]</scope>
    <source>
        <strain evidence="4 5">IND2009</strain>
    </source>
</reference>
<feature type="domain" description="RRM" evidence="3">
    <location>
        <begin position="204"/>
        <end position="239"/>
    </location>
</feature>
<keyword evidence="1" id="KW-0694">RNA-binding</keyword>
<dbReference type="GO" id="GO:0071013">
    <property type="term" value="C:catalytic step 2 spliceosome"/>
    <property type="evidence" value="ECO:0007669"/>
    <property type="project" value="TreeGrafter"/>
</dbReference>
<feature type="region of interest" description="Disordered" evidence="2">
    <location>
        <begin position="261"/>
        <end position="285"/>
    </location>
</feature>
<dbReference type="SUPFAM" id="SSF54928">
    <property type="entry name" value="RNA-binding domain, RBD"/>
    <property type="match status" value="1"/>
</dbReference>
<dbReference type="Proteomes" id="UP000324629">
    <property type="component" value="Unassembled WGS sequence"/>
</dbReference>
<evidence type="ECO:0000259" key="3">
    <source>
        <dbReference type="Pfam" id="PF00076"/>
    </source>
</evidence>
<dbReference type="PANTHER" id="PTHR48026:SF14">
    <property type="entry name" value="HETEROGENEOUS NUCLEAR RIBONUCLEOPROTEIN A1"/>
    <property type="match status" value="1"/>
</dbReference>
<comment type="caution">
    <text evidence="4">The sequence shown here is derived from an EMBL/GenBank/DDBJ whole genome shotgun (WGS) entry which is preliminary data.</text>
</comment>
<dbReference type="InterPro" id="IPR035979">
    <property type="entry name" value="RBD_domain_sf"/>
</dbReference>
<proteinExistence type="predicted"/>
<dbReference type="InterPro" id="IPR012677">
    <property type="entry name" value="Nucleotide-bd_a/b_plait_sf"/>
</dbReference>
<dbReference type="Gene3D" id="3.30.70.330">
    <property type="match status" value="1"/>
</dbReference>
<feature type="region of interest" description="Disordered" evidence="2">
    <location>
        <begin position="145"/>
        <end position="186"/>
    </location>
</feature>
<keyword evidence="5" id="KW-1185">Reference proteome</keyword>
<dbReference type="EMBL" id="QNGE01003517">
    <property type="protein sequence ID" value="KAA3673949.1"/>
    <property type="molecule type" value="Genomic_DNA"/>
</dbReference>
<accession>A0A5J4NFB5</accession>
<dbReference type="GO" id="GO:0003730">
    <property type="term" value="F:mRNA 3'-UTR binding"/>
    <property type="evidence" value="ECO:0007669"/>
    <property type="project" value="TreeGrafter"/>
</dbReference>
<dbReference type="PANTHER" id="PTHR48026">
    <property type="entry name" value="HOMOLOGOUS TO DROSOPHILA SQD (SQUID) PROTEIN"/>
    <property type="match status" value="1"/>
</dbReference>
<evidence type="ECO:0000256" key="1">
    <source>
        <dbReference type="ARBA" id="ARBA00022884"/>
    </source>
</evidence>
<dbReference type="AlphaFoldDB" id="A0A5J4NFB5"/>
<evidence type="ECO:0000256" key="2">
    <source>
        <dbReference type="SAM" id="MobiDB-lite"/>
    </source>
</evidence>
<dbReference type="GO" id="GO:0000398">
    <property type="term" value="P:mRNA splicing, via spliceosome"/>
    <property type="evidence" value="ECO:0007669"/>
    <property type="project" value="TreeGrafter"/>
</dbReference>
<organism evidence="4 5">
    <name type="scientific">Paragonimus westermani</name>
    <dbReference type="NCBI Taxonomy" id="34504"/>
    <lineage>
        <taxon>Eukaryota</taxon>
        <taxon>Metazoa</taxon>
        <taxon>Spiralia</taxon>
        <taxon>Lophotrochozoa</taxon>
        <taxon>Platyhelminthes</taxon>
        <taxon>Trematoda</taxon>
        <taxon>Digenea</taxon>
        <taxon>Plagiorchiida</taxon>
        <taxon>Troglotremata</taxon>
        <taxon>Troglotrematidae</taxon>
        <taxon>Paragonimus</taxon>
    </lineage>
</organism>
<protein>
    <recommendedName>
        <fullName evidence="3">RRM domain-containing protein</fullName>
    </recommendedName>
</protein>
<sequence>MIQRTTIKSNEFASRTVGVRILSSLTGSDEVYFCQSPLTLPRSNSPTGVSIVGNSRRTAQNGDSVVGISTSEHSHFISRPIPIKQSVQQNPTQVPIKLDYGAYVDYPQRTGYNIHGKELHPNVNSFNPISHSLLDLHSNLTQSARALQRPEEQASDSGRGGSEEEEQSSHPAPQSIRACRGGVEVDSEQEPTEHRCTHYMNLQGNIVDCGIVTCKETGESRGFGFVTFDYYDPVDKAILYKPHHIGNSRADVKKTLSKEQINETKRKRVGRYESSSNGYGQQSHGYDQGYGSDYGGGYMPVGAYGGGYGSGGSGYS</sequence>
<gene>
    <name evidence="4" type="ORF">DEA37_0002460</name>
</gene>
<evidence type="ECO:0000313" key="5">
    <source>
        <dbReference type="Proteomes" id="UP000324629"/>
    </source>
</evidence>
<dbReference type="InterPro" id="IPR000504">
    <property type="entry name" value="RRM_dom"/>
</dbReference>
<evidence type="ECO:0000313" key="4">
    <source>
        <dbReference type="EMBL" id="KAA3673949.1"/>
    </source>
</evidence>